<name>A0AAV5MMM7_9ROSI</name>
<sequence>MSAPFHVYGLMLCSMLGVSPSPLNPLSTLSSYLKIPTKGQAYQT</sequence>
<dbReference type="Proteomes" id="UP001054252">
    <property type="component" value="Unassembled WGS sequence"/>
</dbReference>
<organism evidence="1 2">
    <name type="scientific">Rubroshorea leprosula</name>
    <dbReference type="NCBI Taxonomy" id="152421"/>
    <lineage>
        <taxon>Eukaryota</taxon>
        <taxon>Viridiplantae</taxon>
        <taxon>Streptophyta</taxon>
        <taxon>Embryophyta</taxon>
        <taxon>Tracheophyta</taxon>
        <taxon>Spermatophyta</taxon>
        <taxon>Magnoliopsida</taxon>
        <taxon>eudicotyledons</taxon>
        <taxon>Gunneridae</taxon>
        <taxon>Pentapetalae</taxon>
        <taxon>rosids</taxon>
        <taxon>malvids</taxon>
        <taxon>Malvales</taxon>
        <taxon>Dipterocarpaceae</taxon>
        <taxon>Rubroshorea</taxon>
    </lineage>
</organism>
<evidence type="ECO:0000313" key="1">
    <source>
        <dbReference type="EMBL" id="GKV50118.1"/>
    </source>
</evidence>
<reference evidence="1 2" key="1">
    <citation type="journal article" date="2021" name="Commun. Biol.">
        <title>The genome of Shorea leprosula (Dipterocarpaceae) highlights the ecological relevance of drought in aseasonal tropical rainforests.</title>
        <authorList>
            <person name="Ng K.K.S."/>
            <person name="Kobayashi M.J."/>
            <person name="Fawcett J.A."/>
            <person name="Hatakeyama M."/>
            <person name="Paape T."/>
            <person name="Ng C.H."/>
            <person name="Ang C.C."/>
            <person name="Tnah L.H."/>
            <person name="Lee C.T."/>
            <person name="Nishiyama T."/>
            <person name="Sese J."/>
            <person name="O'Brien M.J."/>
            <person name="Copetti D."/>
            <person name="Mohd Noor M.I."/>
            <person name="Ong R.C."/>
            <person name="Putra M."/>
            <person name="Sireger I.Z."/>
            <person name="Indrioko S."/>
            <person name="Kosugi Y."/>
            <person name="Izuno A."/>
            <person name="Isagi Y."/>
            <person name="Lee S.L."/>
            <person name="Shimizu K.K."/>
        </authorList>
    </citation>
    <scope>NUCLEOTIDE SEQUENCE [LARGE SCALE GENOMIC DNA]</scope>
    <source>
        <strain evidence="1">214</strain>
    </source>
</reference>
<accession>A0AAV5MMM7</accession>
<evidence type="ECO:0000313" key="2">
    <source>
        <dbReference type="Proteomes" id="UP001054252"/>
    </source>
</evidence>
<dbReference type="AlphaFoldDB" id="A0AAV5MMM7"/>
<protein>
    <submittedName>
        <fullName evidence="1">Uncharacterized protein</fullName>
    </submittedName>
</protein>
<gene>
    <name evidence="1" type="ORF">SLEP1_g56832</name>
</gene>
<comment type="caution">
    <text evidence="1">The sequence shown here is derived from an EMBL/GenBank/DDBJ whole genome shotgun (WGS) entry which is preliminary data.</text>
</comment>
<proteinExistence type="predicted"/>
<dbReference type="EMBL" id="BPVZ01000341">
    <property type="protein sequence ID" value="GKV50118.1"/>
    <property type="molecule type" value="Genomic_DNA"/>
</dbReference>
<keyword evidence="2" id="KW-1185">Reference proteome</keyword>